<evidence type="ECO:0000313" key="4">
    <source>
        <dbReference type="EMBL" id="OEH84923.1"/>
    </source>
</evidence>
<dbReference type="SUPFAM" id="SSF110296">
    <property type="entry name" value="Oligoxyloglucan reducing end-specific cellobiohydrolase"/>
    <property type="match status" value="1"/>
</dbReference>
<keyword evidence="2" id="KW-0732">Signal</keyword>
<dbReference type="InterPro" id="IPR001119">
    <property type="entry name" value="SLH_dom"/>
</dbReference>
<dbReference type="Gene3D" id="2.130.10.10">
    <property type="entry name" value="YVTN repeat-like/Quinoprotein amine dehydrogenase"/>
    <property type="match status" value="1"/>
</dbReference>
<feature type="region of interest" description="Disordered" evidence="1">
    <location>
        <begin position="791"/>
        <end position="830"/>
    </location>
</feature>
<dbReference type="InterPro" id="IPR008964">
    <property type="entry name" value="Invasin/intimin_cell_adhesion"/>
</dbReference>
<accession>A0A1E5L4D9</accession>
<evidence type="ECO:0000313" key="5">
    <source>
        <dbReference type="Proteomes" id="UP000095255"/>
    </source>
</evidence>
<feature type="domain" description="SLH" evidence="3">
    <location>
        <begin position="1327"/>
        <end position="1382"/>
    </location>
</feature>
<feature type="compositionally biased region" description="Gly residues" evidence="1">
    <location>
        <begin position="810"/>
        <end position="820"/>
    </location>
</feature>
<dbReference type="STRING" id="1390249.BHU72_06950"/>
<feature type="compositionally biased region" description="Low complexity" evidence="1">
    <location>
        <begin position="821"/>
        <end position="830"/>
    </location>
</feature>
<dbReference type="InterPro" id="IPR015943">
    <property type="entry name" value="WD40/YVTN_repeat-like_dom_sf"/>
</dbReference>
<protein>
    <recommendedName>
        <fullName evidence="3">SLH domain-containing protein</fullName>
    </recommendedName>
</protein>
<evidence type="ECO:0000256" key="2">
    <source>
        <dbReference type="SAM" id="SignalP"/>
    </source>
</evidence>
<sequence>MKKVVSSLLALLMVISVLPLHMVQASEEKDYVYDWSMVGNNLPGEVKYVASASENDHILAIANNAVNSIAKDGTTWSQDFTLSDPKKIKRVNEQTNQYVVLQKSDIYKVTFNVNKYMKGTSFKSGGTAPSSDFESFVQVGEDNYFLATKSNGVFYFNGATWQSVSGPKSGSTLLQLKEIFTISNKVYVGATNTGLFEFNGDLATPEWTQVGNTLASNNIHDLVTWNGSFYIGSNNTGVRKLNEEGTSWLSTTITQHIRNLFIYDNRLYVVTQQNGIYVSLDGETFKQIKSKSSSQLPNGQIEDSVVVGNELIVGNKAKQVYKIDLSSHEEQSAGDVGNVVGPPTTANSNITMPQGTLSVGQPFEFTVTLRDSSNRLVTESALSLTLNKGQLLNVVESTDNPGTYSLTATYDKAEKTTIKVRFNGIDILELKDVTFAAVLVPGVPVAMNSTITNPVGSLEVNQPFTFSIVLRDFENTVVTGATIGVSSLSLNKGTLVDVVESSQNPGTYTLTATYDKAEKTTIKVRFNSTDILELKDLTFVAALVAGVPVSANSTITYPVGDVEVNKPYIFTIVLRDFANNPVTGAAIGASSLSLNNGTLVNVVESTQNPGTYTLTATYDKIEKKTIKIRFSGTDILELKDLQFVMAQGPGIPSLSKSSTDVQGDLIVNSTFNIILYLRDINDDPVSGVAESLKLNKGQSITVVEGANGTYMFSLRYDKAETTNIKIQYMNSDFIEIKNLTFLANLQPFDPSSIPSLGSLAADAGIAGSHSAGSQYDSNTSFSLIQDVSGLLAQSPSTPTPGSGSSSSGSSGSGSTSGGGSSSTTQPTNNTQATTINNIAQQAATANTAQARTELAQNTAQTLQAMATSTTTIANAAQATSVAQEKSDALKTTALVVSKLDKAEDIAKVLDGTKNVLNSSKDAISKVEPQQAVSIAKDIIENAVAVKNAVNGSRSQVAKELQEVQKAIQDTAQTAIQRAGVTMVSSEGLQKQGDQVTAKVTVDTILTSANQVSQATQEINATLNKEQIIVNKSFETSVRIAIPKEDGTNVATAVIPFTAMQEVANKNIQGIGIQIQTANITIQTGIFNGTRGADITISAGRIESSQLSAVARQNVPSSSNVVELKIALDGQNIRQFQKPVKVEIPYTLKAGENPKTITAFYLKDDGSIEAVGGNYNEATGNVEFVTNHFSKFFAMPASRSFVDTSSITWANDAVSTLAGKGIIRGVGLNAEKSGELFNPNANVTRAEFASMIVRMLKLDGSQTTTPFADVKESAWYADAIRAAYANGIINGKSATAFDPEGKITRQEMAVMIARVLEQQGYRATTSQEHNFPDSSVIATWAQAGVALVSREEIVTGMGDGSFAPTANATRAQTAVMLYRLLGK</sequence>
<dbReference type="EMBL" id="MJAT01000035">
    <property type="protein sequence ID" value="OEH84923.1"/>
    <property type="molecule type" value="Genomic_DNA"/>
</dbReference>
<evidence type="ECO:0000259" key="3">
    <source>
        <dbReference type="PROSITE" id="PS51272"/>
    </source>
</evidence>
<feature type="signal peptide" evidence="2">
    <location>
        <begin position="1"/>
        <end position="25"/>
    </location>
</feature>
<dbReference type="InterPro" id="IPR051465">
    <property type="entry name" value="Cell_Envelope_Struct_Comp"/>
</dbReference>
<organism evidence="4 5">
    <name type="scientific">Desulfuribacillus stibiiarsenatis</name>
    <dbReference type="NCBI Taxonomy" id="1390249"/>
    <lineage>
        <taxon>Bacteria</taxon>
        <taxon>Bacillati</taxon>
        <taxon>Bacillota</taxon>
        <taxon>Desulfuribacillia</taxon>
        <taxon>Desulfuribacillales</taxon>
        <taxon>Desulfuribacillaceae</taxon>
        <taxon>Desulfuribacillus</taxon>
    </lineage>
</organism>
<feature type="compositionally biased region" description="Low complexity" evidence="1">
    <location>
        <begin position="792"/>
        <end position="809"/>
    </location>
</feature>
<keyword evidence="5" id="KW-1185">Reference proteome</keyword>
<dbReference type="PANTHER" id="PTHR43308">
    <property type="entry name" value="OUTER MEMBRANE PROTEIN ALPHA-RELATED"/>
    <property type="match status" value="1"/>
</dbReference>
<dbReference type="PROSITE" id="PS51272">
    <property type="entry name" value="SLH"/>
    <property type="match status" value="3"/>
</dbReference>
<dbReference type="Gene3D" id="2.60.40.10">
    <property type="entry name" value="Immunoglobulins"/>
    <property type="match status" value="3"/>
</dbReference>
<name>A0A1E5L4D9_9FIRM</name>
<proteinExistence type="predicted"/>
<feature type="domain" description="SLH" evidence="3">
    <location>
        <begin position="1196"/>
        <end position="1261"/>
    </location>
</feature>
<feature type="chain" id="PRO_5009180777" description="SLH domain-containing protein" evidence="2">
    <location>
        <begin position="26"/>
        <end position="1382"/>
    </location>
</feature>
<dbReference type="SUPFAM" id="SSF49373">
    <property type="entry name" value="Invasin/intimin cell-adhesion fragments"/>
    <property type="match status" value="2"/>
</dbReference>
<feature type="domain" description="SLH" evidence="3">
    <location>
        <begin position="1262"/>
        <end position="1325"/>
    </location>
</feature>
<comment type="caution">
    <text evidence="4">The sequence shown here is derived from an EMBL/GenBank/DDBJ whole genome shotgun (WGS) entry which is preliminary data.</text>
</comment>
<dbReference type="InterPro" id="IPR013783">
    <property type="entry name" value="Ig-like_fold"/>
</dbReference>
<reference evidence="4 5" key="1">
    <citation type="submission" date="2016-09" db="EMBL/GenBank/DDBJ databases">
        <title>Desulfuribacillus arsenicus sp. nov., an obligately anaerobic, dissimilatory arsenic- and antimonate-reducing bacterium isolated from anoxic sediments.</title>
        <authorList>
            <person name="Abin C.A."/>
            <person name="Hollibaugh J.T."/>
        </authorList>
    </citation>
    <scope>NUCLEOTIDE SEQUENCE [LARGE SCALE GENOMIC DNA]</scope>
    <source>
        <strain evidence="4 5">MLFW-2</strain>
    </source>
</reference>
<dbReference type="Proteomes" id="UP000095255">
    <property type="component" value="Unassembled WGS sequence"/>
</dbReference>
<evidence type="ECO:0000256" key="1">
    <source>
        <dbReference type="SAM" id="MobiDB-lite"/>
    </source>
</evidence>
<gene>
    <name evidence="4" type="ORF">BHU72_06950</name>
</gene>
<dbReference type="Pfam" id="PF00395">
    <property type="entry name" value="SLH"/>
    <property type="match status" value="3"/>
</dbReference>